<dbReference type="RefSeq" id="WP_087106606.1">
    <property type="nucleotide sequence ID" value="NZ_CBCSCN010000004.1"/>
</dbReference>
<comment type="similarity">
    <text evidence="2">Belongs to the AzlC family.</text>
</comment>
<dbReference type="OrthoDB" id="9803444at2"/>
<evidence type="ECO:0000313" key="10">
    <source>
        <dbReference type="Proteomes" id="UP000196573"/>
    </source>
</evidence>
<dbReference type="GO" id="GO:0005886">
    <property type="term" value="C:plasma membrane"/>
    <property type="evidence" value="ECO:0007669"/>
    <property type="project" value="UniProtKB-SubCell"/>
</dbReference>
<dbReference type="InterPro" id="IPR011606">
    <property type="entry name" value="Brnchd-chn_aa_trnsp_permease"/>
</dbReference>
<dbReference type="PANTHER" id="PTHR34979:SF1">
    <property type="entry name" value="INNER MEMBRANE PROTEIN YGAZ"/>
    <property type="match status" value="1"/>
</dbReference>
<organism evidence="9 10">
    <name type="scientific">Parendozoicomonas haliclonae</name>
    <dbReference type="NCBI Taxonomy" id="1960125"/>
    <lineage>
        <taxon>Bacteria</taxon>
        <taxon>Pseudomonadati</taxon>
        <taxon>Pseudomonadota</taxon>
        <taxon>Gammaproteobacteria</taxon>
        <taxon>Oceanospirillales</taxon>
        <taxon>Endozoicomonadaceae</taxon>
        <taxon>Parendozoicomonas</taxon>
    </lineage>
</organism>
<accession>A0A1X7AEY5</accession>
<evidence type="ECO:0000256" key="8">
    <source>
        <dbReference type="SAM" id="Phobius"/>
    </source>
</evidence>
<proteinExistence type="inferred from homology"/>
<gene>
    <name evidence="9" type="primary">ygaZ</name>
    <name evidence="9" type="ORF">EHSB41UT_00539</name>
</gene>
<comment type="subcellular location">
    <subcellularLocation>
        <location evidence="1">Cell membrane</location>
        <topology evidence="1">Multi-pass membrane protein</topology>
    </subcellularLocation>
</comment>
<name>A0A1X7AEY5_9GAMM</name>
<feature type="transmembrane region" description="Helical" evidence="8">
    <location>
        <begin position="230"/>
        <end position="248"/>
    </location>
</feature>
<dbReference type="GO" id="GO:1903785">
    <property type="term" value="P:L-valine transmembrane transport"/>
    <property type="evidence" value="ECO:0007669"/>
    <property type="project" value="TreeGrafter"/>
</dbReference>
<keyword evidence="3" id="KW-0813">Transport</keyword>
<feature type="transmembrane region" description="Helical" evidence="8">
    <location>
        <begin position="151"/>
        <end position="172"/>
    </location>
</feature>
<evidence type="ECO:0000256" key="2">
    <source>
        <dbReference type="ARBA" id="ARBA00010735"/>
    </source>
</evidence>
<keyword evidence="7 8" id="KW-0472">Membrane</keyword>
<feature type="transmembrane region" description="Helical" evidence="8">
    <location>
        <begin position="184"/>
        <end position="202"/>
    </location>
</feature>
<dbReference type="AlphaFoldDB" id="A0A1X7AEY5"/>
<keyword evidence="5 8" id="KW-0812">Transmembrane</keyword>
<protein>
    <submittedName>
        <fullName evidence="9">Inner membrane protein YgaZ</fullName>
    </submittedName>
</protein>
<feature type="transmembrane region" description="Helical" evidence="8">
    <location>
        <begin position="34"/>
        <end position="54"/>
    </location>
</feature>
<keyword evidence="4" id="KW-1003">Cell membrane</keyword>
<sequence length="253" mass="27262">MDSSLNKSFSPHVRQVCLSRQDKLRLIAQGARDILPLILAAIPFGILYGVLAKAGGLSLGLTMGMSLLVFAGSAQFIAVSMIATGVAWPAILLTTFFVNLRHMLYAATLVPHVRQMSGWMKAKIAFWLTDESFAVVSDWLRRNKGKPGLQWYYLGSGLLMYGNWQLCTFLGFSLGEALPGMEGWGLEVAMIVAFVGIVAPALTSAPVWITAAVAVLGGVLTWGWPHQSGLMISSLVAVAAGVLAERLAERRKV</sequence>
<dbReference type="PANTHER" id="PTHR34979">
    <property type="entry name" value="INNER MEMBRANE PROTEIN YGAZ"/>
    <property type="match status" value="1"/>
</dbReference>
<evidence type="ECO:0000313" key="9">
    <source>
        <dbReference type="EMBL" id="SMA35531.1"/>
    </source>
</evidence>
<evidence type="ECO:0000256" key="6">
    <source>
        <dbReference type="ARBA" id="ARBA00022989"/>
    </source>
</evidence>
<keyword evidence="10" id="KW-1185">Reference proteome</keyword>
<feature type="transmembrane region" description="Helical" evidence="8">
    <location>
        <begin position="207"/>
        <end position="224"/>
    </location>
</feature>
<reference evidence="9 10" key="1">
    <citation type="submission" date="2017-03" db="EMBL/GenBank/DDBJ databases">
        <authorList>
            <person name="Afonso C.L."/>
            <person name="Miller P.J."/>
            <person name="Scott M.A."/>
            <person name="Spackman E."/>
            <person name="Goraichik I."/>
            <person name="Dimitrov K.M."/>
            <person name="Suarez D.L."/>
            <person name="Swayne D.E."/>
        </authorList>
    </citation>
    <scope>NUCLEOTIDE SEQUENCE [LARGE SCALE GENOMIC DNA]</scope>
    <source>
        <strain evidence="9">SB41UT1</strain>
    </source>
</reference>
<evidence type="ECO:0000256" key="1">
    <source>
        <dbReference type="ARBA" id="ARBA00004651"/>
    </source>
</evidence>
<evidence type="ECO:0000256" key="5">
    <source>
        <dbReference type="ARBA" id="ARBA00022692"/>
    </source>
</evidence>
<keyword evidence="6 8" id="KW-1133">Transmembrane helix</keyword>
<feature type="transmembrane region" description="Helical" evidence="8">
    <location>
        <begin position="74"/>
        <end position="98"/>
    </location>
</feature>
<evidence type="ECO:0000256" key="7">
    <source>
        <dbReference type="ARBA" id="ARBA00023136"/>
    </source>
</evidence>
<dbReference type="Proteomes" id="UP000196573">
    <property type="component" value="Unassembled WGS sequence"/>
</dbReference>
<evidence type="ECO:0000256" key="4">
    <source>
        <dbReference type="ARBA" id="ARBA00022475"/>
    </source>
</evidence>
<dbReference type="EMBL" id="FWPT01000001">
    <property type="protein sequence ID" value="SMA35531.1"/>
    <property type="molecule type" value="Genomic_DNA"/>
</dbReference>
<evidence type="ECO:0000256" key="3">
    <source>
        <dbReference type="ARBA" id="ARBA00022448"/>
    </source>
</evidence>
<dbReference type="Pfam" id="PF03591">
    <property type="entry name" value="AzlC"/>
    <property type="match status" value="1"/>
</dbReference>